<proteinExistence type="predicted"/>
<dbReference type="RefSeq" id="WP_110023699.1">
    <property type="nucleotide sequence ID" value="NZ_PDNZ01000006.1"/>
</dbReference>
<dbReference type="EMBL" id="PDNZ01000006">
    <property type="protein sequence ID" value="PWW81580.1"/>
    <property type="molecule type" value="Genomic_DNA"/>
</dbReference>
<feature type="transmembrane region" description="Helical" evidence="5">
    <location>
        <begin position="42"/>
        <end position="63"/>
    </location>
</feature>
<keyword evidence="4 5" id="KW-0472">Membrane</keyword>
<dbReference type="Pfam" id="PF01957">
    <property type="entry name" value="NfeD"/>
    <property type="match status" value="1"/>
</dbReference>
<keyword evidence="8" id="KW-1185">Reference proteome</keyword>
<name>A0A317T5P6_9CHLB</name>
<keyword evidence="2 5" id="KW-0812">Transmembrane</keyword>
<dbReference type="PANTHER" id="PTHR33507">
    <property type="entry name" value="INNER MEMBRANE PROTEIN YBBJ"/>
    <property type="match status" value="1"/>
</dbReference>
<evidence type="ECO:0000256" key="5">
    <source>
        <dbReference type="SAM" id="Phobius"/>
    </source>
</evidence>
<dbReference type="Gene3D" id="2.40.50.140">
    <property type="entry name" value="Nucleic acid-binding proteins"/>
    <property type="match status" value="1"/>
</dbReference>
<dbReference type="GO" id="GO:0005886">
    <property type="term" value="C:plasma membrane"/>
    <property type="evidence" value="ECO:0007669"/>
    <property type="project" value="TreeGrafter"/>
</dbReference>
<evidence type="ECO:0000313" key="8">
    <source>
        <dbReference type="Proteomes" id="UP000246278"/>
    </source>
</evidence>
<evidence type="ECO:0000259" key="6">
    <source>
        <dbReference type="Pfam" id="PF01957"/>
    </source>
</evidence>
<feature type="transmembrane region" description="Helical" evidence="5">
    <location>
        <begin position="69"/>
        <end position="87"/>
    </location>
</feature>
<sequence>MVVWHNKVESSITLNGIIMEAWYYWIILGVILWIVEIFSYPFFIIGIFGTSSLVAGLVAFAGFGFKAQLIAFSVGSLVVAYGVRPLFNGFRARRVEKTNVDALLDRVCVVVEEIDADKGSGRVKIGGETWKAVAVNGQVVPVGEQVVVKDVQGCTLFVEVKS</sequence>
<accession>A0A317T5P6</accession>
<comment type="caution">
    <text evidence="7">The sequence shown here is derived from an EMBL/GenBank/DDBJ whole genome shotgun (WGS) entry which is preliminary data.</text>
</comment>
<reference evidence="8" key="1">
    <citation type="submission" date="2017-10" db="EMBL/GenBank/DDBJ databases">
        <authorList>
            <person name="Gaisin V.A."/>
            <person name="Rysina M.S."/>
            <person name="Grouzdev D.S."/>
        </authorList>
    </citation>
    <scope>NUCLEOTIDE SEQUENCE [LARGE SCALE GENOMIC DNA]</scope>
    <source>
        <strain evidence="8">V1</strain>
    </source>
</reference>
<evidence type="ECO:0000256" key="4">
    <source>
        <dbReference type="ARBA" id="ARBA00023136"/>
    </source>
</evidence>
<dbReference type="Proteomes" id="UP000246278">
    <property type="component" value="Unassembled WGS sequence"/>
</dbReference>
<dbReference type="InterPro" id="IPR052165">
    <property type="entry name" value="Membrane_assoc_protease"/>
</dbReference>
<evidence type="ECO:0000313" key="7">
    <source>
        <dbReference type="EMBL" id="PWW81580.1"/>
    </source>
</evidence>
<feature type="domain" description="NfeD-like C-terminal" evidence="6">
    <location>
        <begin position="100"/>
        <end position="159"/>
    </location>
</feature>
<organism evidence="7 8">
    <name type="scientific">Prosthecochloris marina</name>
    <dbReference type="NCBI Taxonomy" id="2017681"/>
    <lineage>
        <taxon>Bacteria</taxon>
        <taxon>Pseudomonadati</taxon>
        <taxon>Chlorobiota</taxon>
        <taxon>Chlorobiia</taxon>
        <taxon>Chlorobiales</taxon>
        <taxon>Chlorobiaceae</taxon>
        <taxon>Prosthecochloris</taxon>
    </lineage>
</organism>
<dbReference type="SUPFAM" id="SSF141322">
    <property type="entry name" value="NfeD domain-like"/>
    <property type="match status" value="1"/>
</dbReference>
<dbReference type="AlphaFoldDB" id="A0A317T5P6"/>
<evidence type="ECO:0000256" key="1">
    <source>
        <dbReference type="ARBA" id="ARBA00004141"/>
    </source>
</evidence>
<feature type="transmembrane region" description="Helical" evidence="5">
    <location>
        <begin position="12"/>
        <end position="35"/>
    </location>
</feature>
<gene>
    <name evidence="7" type="ORF">CR164_09215</name>
</gene>
<dbReference type="InterPro" id="IPR012340">
    <property type="entry name" value="NA-bd_OB-fold"/>
</dbReference>
<protein>
    <recommendedName>
        <fullName evidence="6">NfeD-like C-terminal domain-containing protein</fullName>
    </recommendedName>
</protein>
<comment type="subcellular location">
    <subcellularLocation>
        <location evidence="1">Membrane</location>
        <topology evidence="1">Multi-pass membrane protein</topology>
    </subcellularLocation>
</comment>
<evidence type="ECO:0000256" key="2">
    <source>
        <dbReference type="ARBA" id="ARBA00022692"/>
    </source>
</evidence>
<evidence type="ECO:0000256" key="3">
    <source>
        <dbReference type="ARBA" id="ARBA00022989"/>
    </source>
</evidence>
<dbReference type="PANTHER" id="PTHR33507:SF3">
    <property type="entry name" value="INNER MEMBRANE PROTEIN YBBJ"/>
    <property type="match status" value="1"/>
</dbReference>
<keyword evidence="3 5" id="KW-1133">Transmembrane helix</keyword>
<dbReference type="InterPro" id="IPR002810">
    <property type="entry name" value="NfeD-like_C"/>
</dbReference>